<organism evidence="3 4">
    <name type="scientific">Rhizoctonia solani</name>
    <dbReference type="NCBI Taxonomy" id="456999"/>
    <lineage>
        <taxon>Eukaryota</taxon>
        <taxon>Fungi</taxon>
        <taxon>Dikarya</taxon>
        <taxon>Basidiomycota</taxon>
        <taxon>Agaricomycotina</taxon>
        <taxon>Agaricomycetes</taxon>
        <taxon>Cantharellales</taxon>
        <taxon>Ceratobasidiaceae</taxon>
        <taxon>Rhizoctonia</taxon>
    </lineage>
</organism>
<reference evidence="3" key="1">
    <citation type="submission" date="2021-01" db="EMBL/GenBank/DDBJ databases">
        <authorList>
            <person name="Kaushik A."/>
        </authorList>
    </citation>
    <scope>NUCLEOTIDE SEQUENCE</scope>
    <source>
        <strain evidence="3">Type strain: AG8-Rh-89/</strain>
    </source>
</reference>
<keyword evidence="1" id="KW-0175">Coiled coil</keyword>
<protein>
    <submittedName>
        <fullName evidence="3">Uncharacterized protein</fullName>
    </submittedName>
</protein>
<comment type="caution">
    <text evidence="3">The sequence shown here is derived from an EMBL/GenBank/DDBJ whole genome shotgun (WGS) entry which is preliminary data.</text>
</comment>
<evidence type="ECO:0000313" key="4">
    <source>
        <dbReference type="Proteomes" id="UP000663850"/>
    </source>
</evidence>
<evidence type="ECO:0000256" key="1">
    <source>
        <dbReference type="SAM" id="Coils"/>
    </source>
</evidence>
<dbReference type="AlphaFoldDB" id="A0A8H3ART1"/>
<name>A0A8H3ART1_9AGAM</name>
<dbReference type="Proteomes" id="UP000663850">
    <property type="component" value="Unassembled WGS sequence"/>
</dbReference>
<accession>A0A8H3ART1</accession>
<feature type="coiled-coil region" evidence="1">
    <location>
        <begin position="514"/>
        <end position="541"/>
    </location>
</feature>
<evidence type="ECO:0000256" key="2">
    <source>
        <dbReference type="SAM" id="MobiDB-lite"/>
    </source>
</evidence>
<sequence>MIREIEFHWQHNKIQGPIIDWCNRLTNTDVRSLELHSTHQTLGLSVIIILFNGLKYRLKRNVKPFRVPVPKFTDTIEDIRSSPLASALPDSYALVRVHFKAKYCPNLHNILVACYGAQTQRGFFRAPEIIADADFFALSITLNVARRCIYRRDPPSNSTSTAAITPPAESPLKLLWNSVYRSIQNEDYAFWGDAIAEHTKNITRELVYKVARKNIAGLLDSEKAQSISASLVSRVEVLVKKKEISEPTLWDEEWNKRWKETWSGSQQNFGLPADLNDSNKVFRLKVDGRAAGEIAGRTPTKTLMPECKILFNTIFGGMHSQGGTGCSDNTTGQEVEENIDPGMDNCLRFGAASRTPHAIKNRTTPRIWPGYCILGVQSQNGDFWALPREVAVEMAWEEAWDVAVFQGIEAARSIQKREQRTFQPRINPTPQEVSHITTSPRTSGKNPMKAALRKISGKASINDIPSTPSGRPIPPDIAIPHSSMRITALLSPPIPLDPDHERFFQWSVQERRYLEKKEESRTQAKRGVNNLRREIASMIKQKPGNGSEDAWAFLNPGSLIRPTLEELADRELQNFLAQVSQTNSQESLEWANDWKKKFTDTWERAWKRSWDAAWEAVWEETWNAAVARGVEFGAELILDDPTHDLKRGRYEQLRKEEPYTQVELILKQKTCLGTLEQVRVMMRELYLLYELLHHSVSDSRNDHLEILVSTEFNKSKMGFKSTRKVIAEDPPYPVSYSELQEWIEKYLINPKFGNSLNMDTHAQKLFKRGIAGVWGSSFGVEREEIPLSMPRQMH</sequence>
<feature type="compositionally biased region" description="Polar residues" evidence="2">
    <location>
        <begin position="426"/>
        <end position="445"/>
    </location>
</feature>
<proteinExistence type="predicted"/>
<feature type="region of interest" description="Disordered" evidence="2">
    <location>
        <begin position="426"/>
        <end position="448"/>
    </location>
</feature>
<gene>
    <name evidence="3" type="ORF">RDB_LOCUS23944</name>
</gene>
<dbReference type="EMBL" id="CAJMWZ010001368">
    <property type="protein sequence ID" value="CAE6435723.1"/>
    <property type="molecule type" value="Genomic_DNA"/>
</dbReference>
<evidence type="ECO:0000313" key="3">
    <source>
        <dbReference type="EMBL" id="CAE6435723.1"/>
    </source>
</evidence>